<dbReference type="SUPFAM" id="SSF57884">
    <property type="entry name" value="Ada DNA repair protein, N-terminal domain (N-Ada 10)"/>
    <property type="match status" value="1"/>
</dbReference>
<evidence type="ECO:0000256" key="4">
    <source>
        <dbReference type="ARBA" id="ARBA00022723"/>
    </source>
</evidence>
<evidence type="ECO:0000256" key="7">
    <source>
        <dbReference type="ARBA" id="ARBA00023015"/>
    </source>
</evidence>
<dbReference type="PROSITE" id="PS01124">
    <property type="entry name" value="HTH_ARAC_FAMILY_2"/>
    <property type="match status" value="1"/>
</dbReference>
<dbReference type="GO" id="GO:0008168">
    <property type="term" value="F:methyltransferase activity"/>
    <property type="evidence" value="ECO:0007669"/>
    <property type="project" value="UniProtKB-KW"/>
</dbReference>
<dbReference type="Gene3D" id="3.30.310.20">
    <property type="entry name" value="DNA-3-methyladenine glycosylase AlkA, N-terminal domain"/>
    <property type="match status" value="1"/>
</dbReference>
<dbReference type="PANTHER" id="PTHR43280:SF2">
    <property type="entry name" value="HTH-TYPE TRANSCRIPTIONAL REGULATOR EXSA"/>
    <property type="match status" value="1"/>
</dbReference>
<keyword evidence="5" id="KW-0227">DNA damage</keyword>
<keyword evidence="7" id="KW-0805">Transcription regulation</keyword>
<dbReference type="InterPro" id="IPR018060">
    <property type="entry name" value="HTH_AraC"/>
</dbReference>
<dbReference type="Gene3D" id="3.40.10.10">
    <property type="entry name" value="DNA Methylphosphotriester Repair Domain"/>
    <property type="match status" value="1"/>
</dbReference>
<keyword evidence="11" id="KW-0234">DNA repair</keyword>
<keyword evidence="8" id="KW-0238">DNA-binding</keyword>
<dbReference type="InterPro" id="IPR010316">
    <property type="entry name" value="AlkA_N"/>
</dbReference>
<proteinExistence type="predicted"/>
<organism evidence="13 14">
    <name type="scientific">Enterovibrio norvegicus DSM 15893</name>
    <dbReference type="NCBI Taxonomy" id="1121869"/>
    <lineage>
        <taxon>Bacteria</taxon>
        <taxon>Pseudomonadati</taxon>
        <taxon>Pseudomonadota</taxon>
        <taxon>Gammaproteobacteria</taxon>
        <taxon>Vibrionales</taxon>
        <taxon>Vibrionaceae</taxon>
        <taxon>Enterovibrio</taxon>
    </lineage>
</organism>
<dbReference type="RefSeq" id="WP_017016204.1">
    <property type="nucleotide sequence ID" value="NZ_FOWR01000001.1"/>
</dbReference>
<dbReference type="SUPFAM" id="SSF55945">
    <property type="entry name" value="TATA-box binding protein-like"/>
    <property type="match status" value="1"/>
</dbReference>
<dbReference type="EMBL" id="FOWR01000001">
    <property type="protein sequence ID" value="SFO73693.1"/>
    <property type="molecule type" value="Genomic_DNA"/>
</dbReference>
<dbReference type="Gene3D" id="1.10.10.60">
    <property type="entry name" value="Homeodomain-like"/>
    <property type="match status" value="1"/>
</dbReference>
<evidence type="ECO:0000256" key="3">
    <source>
        <dbReference type="ARBA" id="ARBA00022679"/>
    </source>
</evidence>
<dbReference type="SMART" id="SM01009">
    <property type="entry name" value="AlkA_N"/>
    <property type="match status" value="1"/>
</dbReference>
<keyword evidence="9" id="KW-0010">Activator</keyword>
<evidence type="ECO:0000256" key="2">
    <source>
        <dbReference type="ARBA" id="ARBA00022603"/>
    </source>
</evidence>
<evidence type="ECO:0000256" key="10">
    <source>
        <dbReference type="ARBA" id="ARBA00023163"/>
    </source>
</evidence>
<dbReference type="PANTHER" id="PTHR43280">
    <property type="entry name" value="ARAC-FAMILY TRANSCRIPTIONAL REGULATOR"/>
    <property type="match status" value="1"/>
</dbReference>
<accession>A0A1I5JMD3</accession>
<comment type="cofactor">
    <cofactor evidence="1">
        <name>Zn(2+)</name>
        <dbReference type="ChEBI" id="CHEBI:29105"/>
    </cofactor>
</comment>
<evidence type="ECO:0000256" key="6">
    <source>
        <dbReference type="ARBA" id="ARBA00022833"/>
    </source>
</evidence>
<dbReference type="Proteomes" id="UP000182692">
    <property type="component" value="Unassembled WGS sequence"/>
</dbReference>
<dbReference type="GO" id="GO:0006281">
    <property type="term" value="P:DNA repair"/>
    <property type="evidence" value="ECO:0007669"/>
    <property type="project" value="UniProtKB-KW"/>
</dbReference>
<keyword evidence="4" id="KW-0479">Metal-binding</keyword>
<dbReference type="Pfam" id="PF02805">
    <property type="entry name" value="Ada_Zn_binding"/>
    <property type="match status" value="1"/>
</dbReference>
<dbReference type="GO" id="GO:0003700">
    <property type="term" value="F:DNA-binding transcription factor activity"/>
    <property type="evidence" value="ECO:0007669"/>
    <property type="project" value="InterPro"/>
</dbReference>
<evidence type="ECO:0000313" key="13">
    <source>
        <dbReference type="EMBL" id="SFO73693.1"/>
    </source>
</evidence>
<dbReference type="STRING" id="1121869.SAMN03084138_00284"/>
<evidence type="ECO:0000313" key="14">
    <source>
        <dbReference type="Proteomes" id="UP000182692"/>
    </source>
</evidence>
<dbReference type="InterPro" id="IPR035451">
    <property type="entry name" value="Ada-like_dom_sf"/>
</dbReference>
<dbReference type="GO" id="GO:0008270">
    <property type="term" value="F:zinc ion binding"/>
    <property type="evidence" value="ECO:0007669"/>
    <property type="project" value="InterPro"/>
</dbReference>
<evidence type="ECO:0000256" key="1">
    <source>
        <dbReference type="ARBA" id="ARBA00001947"/>
    </source>
</evidence>
<keyword evidence="6" id="KW-0862">Zinc</keyword>
<dbReference type="InterPro" id="IPR018062">
    <property type="entry name" value="HTH_AraC-typ_CS"/>
</dbReference>
<feature type="domain" description="HTH araC/xylS-type" evidence="12">
    <location>
        <begin position="87"/>
        <end position="185"/>
    </location>
</feature>
<evidence type="ECO:0000256" key="8">
    <source>
        <dbReference type="ARBA" id="ARBA00023125"/>
    </source>
</evidence>
<dbReference type="GO" id="GO:0043565">
    <property type="term" value="F:sequence-specific DNA binding"/>
    <property type="evidence" value="ECO:0007669"/>
    <property type="project" value="InterPro"/>
</dbReference>
<dbReference type="GeneID" id="35873617"/>
<gene>
    <name evidence="13" type="ORF">SAMN03084138_00284</name>
</gene>
<evidence type="ECO:0000259" key="12">
    <source>
        <dbReference type="PROSITE" id="PS01124"/>
    </source>
</evidence>
<dbReference type="InterPro" id="IPR009057">
    <property type="entry name" value="Homeodomain-like_sf"/>
</dbReference>
<dbReference type="Pfam" id="PF12833">
    <property type="entry name" value="HTH_18"/>
    <property type="match status" value="1"/>
</dbReference>
<keyword evidence="3" id="KW-0808">Transferase</keyword>
<sequence>MDNVNTLRQQARLSRDPRFDGVFYIGVLSTGIYCRPICPAPTPKEENIRYFDSAIEASAQGFRPCLRCRPDSAPGSPAWIGKETTLKRALGLIQAGFLQENAIPALAEKLGVTDRYLRKLFTETLGCSPKQYALYQQILFSKKLLHETHLSVTDIAFAAGFNSVRRFNDCFQLQMQLSPTQVRRKKTHHSDAICLMLSFRPPFNWQAFHDFVNTRQITGMEWLNDNSYGRSFIYLDTKGEFTATLNPDKHAISIELTLDNPKYLYLIINRIKRIFDVDANQTVIDSVLADVLSAHEDVPLGVRIPGVWNVFEAGVRSLCGESIDTHRDHVDDSLSTLTRVVQCSQTYLGGEENVQTTTYFPTPDALFSALSPHGEHANSAAINDINETLGEKLIAWAKFCIEHPDLDAQRDFCDSPLSSQQKGYTLLRGFGLPDLALSLDDGDETLNGNAKSRMDNAIPWRSYLALTLANKDN</sequence>
<dbReference type="PROSITE" id="PS00041">
    <property type="entry name" value="HTH_ARAC_FAMILY_1"/>
    <property type="match status" value="1"/>
</dbReference>
<evidence type="ECO:0000256" key="9">
    <source>
        <dbReference type="ARBA" id="ARBA00023159"/>
    </source>
</evidence>
<evidence type="ECO:0000256" key="11">
    <source>
        <dbReference type="ARBA" id="ARBA00023204"/>
    </source>
</evidence>
<protein>
    <submittedName>
        <fullName evidence="13">DNA-3-methyladenine glycosylase II</fullName>
    </submittedName>
</protein>
<dbReference type="InterPro" id="IPR004026">
    <property type="entry name" value="Ada_DNA_repair_Zn-bd"/>
</dbReference>
<dbReference type="Pfam" id="PF06029">
    <property type="entry name" value="AlkA_N"/>
    <property type="match status" value="1"/>
</dbReference>
<dbReference type="OrthoDB" id="9811249at2"/>
<dbReference type="AlphaFoldDB" id="A0A1I5JMD3"/>
<dbReference type="SUPFAM" id="SSF46689">
    <property type="entry name" value="Homeodomain-like"/>
    <property type="match status" value="1"/>
</dbReference>
<reference evidence="13 14" key="1">
    <citation type="submission" date="2016-10" db="EMBL/GenBank/DDBJ databases">
        <authorList>
            <person name="de Groot N.N."/>
        </authorList>
    </citation>
    <scope>NUCLEOTIDE SEQUENCE [LARGE SCALE GENOMIC DNA]</scope>
    <source>
        <strain evidence="13 14">DSM 15893</strain>
    </source>
</reference>
<name>A0A1I5JMD3_9GAMM</name>
<evidence type="ECO:0000256" key="5">
    <source>
        <dbReference type="ARBA" id="ARBA00022763"/>
    </source>
</evidence>
<dbReference type="GO" id="GO:0032259">
    <property type="term" value="P:methylation"/>
    <property type="evidence" value="ECO:0007669"/>
    <property type="project" value="UniProtKB-KW"/>
</dbReference>
<keyword evidence="2" id="KW-0489">Methyltransferase</keyword>
<keyword evidence="10" id="KW-0804">Transcription</keyword>
<dbReference type="InterPro" id="IPR037046">
    <property type="entry name" value="AlkA_N_sf"/>
</dbReference>
<dbReference type="SMART" id="SM00342">
    <property type="entry name" value="HTH_ARAC"/>
    <property type="match status" value="1"/>
</dbReference>